<dbReference type="Gene3D" id="3.30.1490.120">
    <property type="entry name" value="RNA polymerase Rpb7-like, N-terminal domain"/>
    <property type="match status" value="1"/>
</dbReference>
<dbReference type="EMBL" id="AFWA02000003">
    <property type="protein sequence ID" value="EMR10783.1"/>
    <property type="molecule type" value="Genomic_DNA"/>
</dbReference>
<dbReference type="VEuPathDB" id="FungiDB:PNEG_00931"/>
<dbReference type="InterPro" id="IPR005576">
    <property type="entry name" value="Rpb7-like_N"/>
</dbReference>
<dbReference type="PANTHER" id="PTHR12709">
    <property type="entry name" value="DNA-DIRECTED RNA POLYMERASE II, III"/>
    <property type="match status" value="1"/>
</dbReference>
<reference evidence="10" key="1">
    <citation type="journal article" date="2016" name="Nat. Commun.">
        <title>Genome analysis of three Pneumocystis species reveals adaptation mechanisms to life exclusively in mammalian hosts.</title>
        <authorList>
            <person name="Ma L."/>
            <person name="Chen Z."/>
            <person name="Huang D.W."/>
            <person name="Kutty G."/>
            <person name="Ishihara M."/>
            <person name="Wang H."/>
            <person name="Abouelleil A."/>
            <person name="Bishop L."/>
            <person name="Davey E."/>
            <person name="Deng R."/>
            <person name="Deng X."/>
            <person name="Fan L."/>
            <person name="Fantoni G."/>
            <person name="Fitzgerald M."/>
            <person name="Gogineni E."/>
            <person name="Goldberg J.M."/>
            <person name="Handley G."/>
            <person name="Hu X."/>
            <person name="Huber C."/>
            <person name="Jiao X."/>
            <person name="Jones K."/>
            <person name="Levin J.Z."/>
            <person name="Liu Y."/>
            <person name="Macdonald P."/>
            <person name="Melnikov A."/>
            <person name="Raley C."/>
            <person name="Sassi M."/>
            <person name="Sherman B.T."/>
            <person name="Song X."/>
            <person name="Sykes S."/>
            <person name="Tran B."/>
            <person name="Walsh L."/>
            <person name="Xia Y."/>
            <person name="Yang J."/>
            <person name="Young S."/>
            <person name="Zeng Q."/>
            <person name="Zheng X."/>
            <person name="Stephens R."/>
            <person name="Nusbaum C."/>
            <person name="Birren B.W."/>
            <person name="Azadi P."/>
            <person name="Lempicki R.A."/>
            <person name="Cuomo C.A."/>
            <person name="Kovacs J.A."/>
        </authorList>
    </citation>
    <scope>NUCLEOTIDE SEQUENCE [LARGE SCALE GENOMIC DNA]</scope>
    <source>
        <strain evidence="10">B123</strain>
    </source>
</reference>
<dbReference type="InterPro" id="IPR012340">
    <property type="entry name" value="NA-bd_OB-fold"/>
</dbReference>
<name>M7NQ14_PNEMU</name>
<keyword evidence="4 6" id="KW-0804">Transcription</keyword>
<gene>
    <name evidence="9" type="ORF">PNEG_00931</name>
</gene>
<dbReference type="HOGENOM" id="CLU_073901_1_1_1"/>
<protein>
    <recommendedName>
        <fullName evidence="6">DNA-directed RNA polymerase subunit</fullName>
    </recommendedName>
</protein>
<dbReference type="GO" id="GO:0006384">
    <property type="term" value="P:transcription initiation at RNA polymerase III promoter"/>
    <property type="evidence" value="ECO:0007669"/>
    <property type="project" value="EnsemblFungi"/>
</dbReference>
<dbReference type="InterPro" id="IPR036898">
    <property type="entry name" value="RNA_pol_Rpb7-like_N_sf"/>
</dbReference>
<dbReference type="RefSeq" id="XP_007872843.1">
    <property type="nucleotide sequence ID" value="XM_007874652.1"/>
</dbReference>
<evidence type="ECO:0000256" key="1">
    <source>
        <dbReference type="ARBA" id="ARBA00004123"/>
    </source>
</evidence>
<keyword evidence="5 6" id="KW-0539">Nucleus</keyword>
<dbReference type="InterPro" id="IPR013238">
    <property type="entry name" value="RNA_pol_III_Rbc25"/>
</dbReference>
<comment type="caution">
    <text evidence="9">The sequence shown here is derived from an EMBL/GenBank/DDBJ whole genome shotgun (WGS) entry which is preliminary data.</text>
</comment>
<evidence type="ECO:0000259" key="8">
    <source>
        <dbReference type="Pfam" id="PF08292"/>
    </source>
</evidence>
<dbReference type="Pfam" id="PF08292">
    <property type="entry name" value="RNA_pol_Rbc25"/>
    <property type="match status" value="1"/>
</dbReference>
<evidence type="ECO:0000259" key="7">
    <source>
        <dbReference type="Pfam" id="PF03876"/>
    </source>
</evidence>
<dbReference type="InterPro" id="IPR045113">
    <property type="entry name" value="Rpb7-like"/>
</dbReference>
<dbReference type="GO" id="GO:0006386">
    <property type="term" value="P:termination of RNA polymerase III transcription"/>
    <property type="evidence" value="ECO:0007669"/>
    <property type="project" value="EnsemblFungi"/>
</dbReference>
<comment type="function">
    <text evidence="6">DNA-dependent RNA polymerase which catalyzes the transcription of DNA into RNA using the four ribonucleoside triphosphates as substrates.</text>
</comment>
<dbReference type="OMA" id="LGPTLWW"/>
<evidence type="ECO:0000256" key="3">
    <source>
        <dbReference type="ARBA" id="ARBA00022478"/>
    </source>
</evidence>
<comment type="subcellular location">
    <subcellularLocation>
        <location evidence="1 6">Nucleus</location>
    </subcellularLocation>
</comment>
<dbReference type="SUPFAM" id="SSF50249">
    <property type="entry name" value="Nucleic acid-binding proteins"/>
    <property type="match status" value="1"/>
</dbReference>
<proteinExistence type="inferred from homology"/>
<dbReference type="GO" id="GO:0003899">
    <property type="term" value="F:DNA-directed RNA polymerase activity"/>
    <property type="evidence" value="ECO:0007669"/>
    <property type="project" value="EnsemblFungi"/>
</dbReference>
<sequence>MAFILTVLSDTICLAPCTFRKQTMIALKDEINLKFANKVVIHTGLCICLYDILYCGKALIKYGDGCAYIPVKFRLVVFRPFIGEVLTGKIQSSSHSGIKVSLGFFDDIFIPKSLLWEDCEFDIDEQRWIWHSSHGDLFLNTGETIRFTIESETFVNSNPFMTPNQTCEQEQAPYTLTASCNKDGMGSIFWWK</sequence>
<evidence type="ECO:0000256" key="6">
    <source>
        <dbReference type="RuleBase" id="RU369086"/>
    </source>
</evidence>
<dbReference type="GO" id="GO:0000785">
    <property type="term" value="C:chromatin"/>
    <property type="evidence" value="ECO:0007669"/>
    <property type="project" value="EnsemblFungi"/>
</dbReference>
<dbReference type="STRING" id="1069680.M7NQ14"/>
<organism evidence="9 10">
    <name type="scientific">Pneumocystis murina (strain B123)</name>
    <name type="common">Mouse pneumocystis pneumonia agent</name>
    <name type="synonym">Pneumocystis carinii f. sp. muris</name>
    <dbReference type="NCBI Taxonomy" id="1069680"/>
    <lineage>
        <taxon>Eukaryota</taxon>
        <taxon>Fungi</taxon>
        <taxon>Dikarya</taxon>
        <taxon>Ascomycota</taxon>
        <taxon>Taphrinomycotina</taxon>
        <taxon>Pneumocystomycetes</taxon>
        <taxon>Pneumocystaceae</taxon>
        <taxon>Pneumocystis</taxon>
    </lineage>
</organism>
<dbReference type="CDD" id="cd04330">
    <property type="entry name" value="RNAP_III_Rpc25_N"/>
    <property type="match status" value="1"/>
</dbReference>
<dbReference type="Gene3D" id="2.40.50.140">
    <property type="entry name" value="Nucleic acid-binding proteins"/>
    <property type="match status" value="1"/>
</dbReference>
<keyword evidence="3 6" id="KW-0240">DNA-directed RNA polymerase</keyword>
<keyword evidence="10" id="KW-1185">Reference proteome</keyword>
<evidence type="ECO:0000313" key="10">
    <source>
        <dbReference type="Proteomes" id="UP000011958"/>
    </source>
</evidence>
<evidence type="ECO:0000256" key="4">
    <source>
        <dbReference type="ARBA" id="ARBA00023163"/>
    </source>
</evidence>
<dbReference type="eggNOG" id="KOG3297">
    <property type="taxonomic scope" value="Eukaryota"/>
</dbReference>
<dbReference type="Pfam" id="PF03876">
    <property type="entry name" value="SHS2_Rpb7-N"/>
    <property type="match status" value="1"/>
</dbReference>
<evidence type="ECO:0000256" key="5">
    <source>
        <dbReference type="ARBA" id="ARBA00023242"/>
    </source>
</evidence>
<comment type="similarity">
    <text evidence="2">Belongs to the eukaryotic RPB7/RPC8 RNA polymerase subunit family.</text>
</comment>
<feature type="domain" description="RNA polymerase III subunit Rpc25" evidence="8">
    <location>
        <begin position="84"/>
        <end position="191"/>
    </location>
</feature>
<feature type="domain" description="RNA polymerase Rpb7-like N-terminal" evidence="7">
    <location>
        <begin position="9"/>
        <end position="65"/>
    </location>
</feature>
<dbReference type="GeneID" id="19894629"/>
<dbReference type="FunFam" id="2.40.50.140:FF:000221">
    <property type="entry name" value="DNA-directed RNA polymerase III subunit"/>
    <property type="match status" value="1"/>
</dbReference>
<dbReference type="PANTHER" id="PTHR12709:SF1">
    <property type="entry name" value="DNA-DIRECTED RNA POLYMERASE III SUBUNIT RPC8"/>
    <property type="match status" value="1"/>
</dbReference>
<dbReference type="SUPFAM" id="SSF88798">
    <property type="entry name" value="N-terminal, heterodimerisation domain of RBP7 (RpoE)"/>
    <property type="match status" value="1"/>
</dbReference>
<dbReference type="AlphaFoldDB" id="M7NQ14"/>
<dbReference type="GO" id="GO:0042797">
    <property type="term" value="P:tRNA transcription by RNA polymerase III"/>
    <property type="evidence" value="ECO:0007669"/>
    <property type="project" value="EnsemblFungi"/>
</dbReference>
<evidence type="ECO:0000256" key="2">
    <source>
        <dbReference type="ARBA" id="ARBA00009307"/>
    </source>
</evidence>
<dbReference type="OrthoDB" id="10256606at2759"/>
<dbReference type="Proteomes" id="UP000011958">
    <property type="component" value="Unassembled WGS sequence"/>
</dbReference>
<evidence type="ECO:0000313" key="9">
    <source>
        <dbReference type="EMBL" id="EMR10783.1"/>
    </source>
</evidence>
<dbReference type="GO" id="GO:0005666">
    <property type="term" value="C:RNA polymerase III complex"/>
    <property type="evidence" value="ECO:0007669"/>
    <property type="project" value="EnsemblFungi"/>
</dbReference>
<accession>M7NQ14</accession>